<organism evidence="7 8">
    <name type="scientific">Pseudonocardia alni</name>
    <name type="common">Amycolata alni</name>
    <dbReference type="NCBI Taxonomy" id="33907"/>
    <lineage>
        <taxon>Bacteria</taxon>
        <taxon>Bacillati</taxon>
        <taxon>Actinomycetota</taxon>
        <taxon>Actinomycetes</taxon>
        <taxon>Pseudonocardiales</taxon>
        <taxon>Pseudonocardiaceae</taxon>
        <taxon>Pseudonocardia</taxon>
    </lineage>
</organism>
<dbReference type="PANTHER" id="PTHR34595">
    <property type="entry name" value="BLR5612 PROTEIN"/>
    <property type="match status" value="1"/>
</dbReference>
<dbReference type="RefSeq" id="WP_179762039.1">
    <property type="nucleotide sequence ID" value="NZ_BAAAJZ010000003.1"/>
</dbReference>
<comment type="caution">
    <text evidence="7">The sequence shown here is derived from an EMBL/GenBank/DDBJ whole genome shotgun (WGS) entry which is preliminary data.</text>
</comment>
<dbReference type="SUPFAM" id="SSF55931">
    <property type="entry name" value="Glutamine synthetase/guanido kinase"/>
    <property type="match status" value="1"/>
</dbReference>
<reference evidence="7 8" key="1">
    <citation type="submission" date="2020-07" db="EMBL/GenBank/DDBJ databases">
        <title>Sequencing the genomes of 1000 actinobacteria strains.</title>
        <authorList>
            <person name="Klenk H.-P."/>
        </authorList>
    </citation>
    <scope>NUCLEOTIDE SEQUENCE [LARGE SCALE GENOMIC DNA]</scope>
    <source>
        <strain evidence="7 8">DSM 44749</strain>
    </source>
</reference>
<keyword evidence="2 5" id="KW-0547">Nucleotide-binding</keyword>
<dbReference type="Gene3D" id="3.30.590.20">
    <property type="match status" value="1"/>
</dbReference>
<dbReference type="Pfam" id="PF14403">
    <property type="entry name" value="CP_ATPgrasp_2"/>
    <property type="match status" value="1"/>
</dbReference>
<accession>A0A852WBG1</accession>
<dbReference type="EMBL" id="JACCCZ010000001">
    <property type="protein sequence ID" value="NYG04054.1"/>
    <property type="molecule type" value="Genomic_DNA"/>
</dbReference>
<comment type="similarity">
    <text evidence="5">Belongs to the glutamate--cysteine ligase type 2 family. YbdK subfamily.</text>
</comment>
<proteinExistence type="inferred from homology"/>
<protein>
    <recommendedName>
        <fullName evidence="5">Putative glutamate--cysteine ligase 2</fullName>
        <ecNumber evidence="5">6.3.2.2</ecNumber>
    </recommendedName>
    <alternativeName>
        <fullName evidence="5">Gamma-glutamylcysteine synthetase 2</fullName>
        <shortName evidence="5">GCS 2</shortName>
        <shortName evidence="5">Gamma-GCS 2</shortName>
    </alternativeName>
</protein>
<dbReference type="SUPFAM" id="SSF56059">
    <property type="entry name" value="Glutathione synthetase ATP-binding domain-like"/>
    <property type="match status" value="1"/>
</dbReference>
<dbReference type="NCBIfam" id="TIGR02050">
    <property type="entry name" value="gshA_cyan_rel"/>
    <property type="match status" value="1"/>
</dbReference>
<sequence length="861" mass="92891">MGNVPLVGVEEEFHVVGLADRRAAPDAERLLEHLDGAEFFPELQRSLVETNSPATPSLDELRTHVRRLRTRLREAAEPLGLGVVAAGTVPLVDLSGDDISAGARYERMQHEYQMLVREQHICGVQVHVDVPDRDTAVQVSRRVSPALPTLLAITASSPYWRGHDTGYASYRSMIWQRWPTAGPPGDVTTAAEYDTMIDELIASGTISDAGMLYFDVRPSAHLPTVELRLCDACPDVDDVVLVAGLFRALVGRARADTEAGRPLPRARYELLRAAGWRAARSGLEGDLVEIGRAPAGPPTLSSPSVQLRALVEDLRPWLEEVGDHEQVAELAEGVLARGSGAAAQRRAFGRRGSLTDVVDELLARTHGERPPSAPAETVPSAPELLDGYVPPRYDEAVDATGAVRPGYGWLFRSLERLGPRGLAAAENALRTEQRARGVTFPVPGVEPGDDGERLFPLDLVPRIIERHDWAHLASGLEQRIRALECFVRDVYGRREIVRDRVVPASVVEQAPGRTRSGALVPPDAVRIAVGGIDLVRDDADGWVVLEDNLRVPSGIGFSMMSRRLIRSVLPDLESPSEVRHLDDVPDRLRAALAAGDPDGPDGEAALLTAGEVDPAFFEHRLLAEAMDVPLVTPARLQVTDGALFLVGGGRRRRITTLYRRMDENELAIARGADHRPLGRALWAAMARGRVALRNAPGNGVADDKLVYAYVPEMIRYYLGEKPVLASVPTLPCVDPLAREQVLDRLDRLVLKPVDGYGGAGIVIGPHAGRAELDRVAAAIRDSPAGWVAQDLVGISTHPTFTDGALRPQAVDLRVFAVQSPGAGGVPEVDVLPAALSRVAPPGGMIVNSSRGGGAKDTWVLA</sequence>
<evidence type="ECO:0000259" key="6">
    <source>
        <dbReference type="Pfam" id="PF14403"/>
    </source>
</evidence>
<evidence type="ECO:0000256" key="4">
    <source>
        <dbReference type="ARBA" id="ARBA00048819"/>
    </source>
</evidence>
<evidence type="ECO:0000256" key="2">
    <source>
        <dbReference type="ARBA" id="ARBA00022741"/>
    </source>
</evidence>
<comment type="catalytic activity">
    <reaction evidence="4 5">
        <text>L-cysteine + L-glutamate + ATP = gamma-L-glutamyl-L-cysteine + ADP + phosphate + H(+)</text>
        <dbReference type="Rhea" id="RHEA:13285"/>
        <dbReference type="ChEBI" id="CHEBI:15378"/>
        <dbReference type="ChEBI" id="CHEBI:29985"/>
        <dbReference type="ChEBI" id="CHEBI:30616"/>
        <dbReference type="ChEBI" id="CHEBI:35235"/>
        <dbReference type="ChEBI" id="CHEBI:43474"/>
        <dbReference type="ChEBI" id="CHEBI:58173"/>
        <dbReference type="ChEBI" id="CHEBI:456216"/>
        <dbReference type="EC" id="6.3.2.2"/>
    </reaction>
</comment>
<dbReference type="PANTHER" id="PTHR34595:SF7">
    <property type="entry name" value="SLL1039 PROTEIN"/>
    <property type="match status" value="1"/>
</dbReference>
<dbReference type="AlphaFoldDB" id="A0A852WBG1"/>
<evidence type="ECO:0000313" key="7">
    <source>
        <dbReference type="EMBL" id="NYG04054.1"/>
    </source>
</evidence>
<dbReference type="InterPro" id="IPR051680">
    <property type="entry name" value="ATP-dep_Glu-Cys_Ligase-2"/>
</dbReference>
<dbReference type="Gene3D" id="3.30.1490.270">
    <property type="match status" value="1"/>
</dbReference>
<evidence type="ECO:0000256" key="1">
    <source>
        <dbReference type="ARBA" id="ARBA00022598"/>
    </source>
</evidence>
<keyword evidence="8" id="KW-1185">Reference proteome</keyword>
<dbReference type="GO" id="GO:0005524">
    <property type="term" value="F:ATP binding"/>
    <property type="evidence" value="ECO:0007669"/>
    <property type="project" value="UniProtKB-KW"/>
</dbReference>
<evidence type="ECO:0000256" key="3">
    <source>
        <dbReference type="ARBA" id="ARBA00022840"/>
    </source>
</evidence>
<keyword evidence="3 5" id="KW-0067">ATP-binding</keyword>
<dbReference type="Pfam" id="PF04107">
    <property type="entry name" value="GCS2"/>
    <property type="match status" value="1"/>
</dbReference>
<dbReference type="GO" id="GO:0004357">
    <property type="term" value="F:glutamate-cysteine ligase activity"/>
    <property type="evidence" value="ECO:0007669"/>
    <property type="project" value="UniProtKB-EC"/>
</dbReference>
<evidence type="ECO:0000313" key="8">
    <source>
        <dbReference type="Proteomes" id="UP000549695"/>
    </source>
</evidence>
<dbReference type="NCBIfam" id="NF010041">
    <property type="entry name" value="PRK13517.1-1"/>
    <property type="match status" value="1"/>
</dbReference>
<keyword evidence="1 5" id="KW-0436">Ligase</keyword>
<comment type="function">
    <text evidence="5">ATP-dependent carboxylate-amine ligase which exhibits weak glutamate--cysteine ligase activity.</text>
</comment>
<dbReference type="InterPro" id="IPR025841">
    <property type="entry name" value="CP_ATPgrasp_2"/>
</dbReference>
<dbReference type="GeneID" id="98054026"/>
<name>A0A852WBG1_PSEA5</name>
<dbReference type="InterPro" id="IPR006336">
    <property type="entry name" value="GCS2"/>
</dbReference>
<dbReference type="GO" id="GO:0042398">
    <property type="term" value="P:modified amino acid biosynthetic process"/>
    <property type="evidence" value="ECO:0007669"/>
    <property type="project" value="InterPro"/>
</dbReference>
<dbReference type="Gene3D" id="3.40.50.11290">
    <property type="match status" value="1"/>
</dbReference>
<dbReference type="HAMAP" id="MF_01609">
    <property type="entry name" value="Glu_cys_ligase_2"/>
    <property type="match status" value="1"/>
</dbReference>
<dbReference type="EC" id="6.3.2.2" evidence="5"/>
<feature type="domain" description="Circularly permuted ATP-grasp type 2" evidence="6">
    <location>
        <begin position="461"/>
        <end position="839"/>
    </location>
</feature>
<dbReference type="InterPro" id="IPR014746">
    <property type="entry name" value="Gln_synth/guanido_kin_cat_dom"/>
</dbReference>
<dbReference type="InterPro" id="IPR011793">
    <property type="entry name" value="YbdK"/>
</dbReference>
<dbReference type="Proteomes" id="UP000549695">
    <property type="component" value="Unassembled WGS sequence"/>
</dbReference>
<gene>
    <name evidence="7" type="ORF">HDA37_004339</name>
</gene>
<evidence type="ECO:0000256" key="5">
    <source>
        <dbReference type="HAMAP-Rule" id="MF_01609"/>
    </source>
</evidence>